<dbReference type="Proteomes" id="UP000015106">
    <property type="component" value="Chromosome 7"/>
</dbReference>
<sequence length="136" mass="14700">MSASESMRAPAQQLASGVDVAVVEVLSVADGVVPEVLRRDAPERAAVAAEEAAHLGACLVEDVPERAAAVAPEQGGLVLAHLEATREGGLPGHHPTEPPLPPLPHRARRRQRLDRRHRPRAPERRGRRRGQRLEAQ</sequence>
<reference evidence="3" key="1">
    <citation type="journal article" date="2013" name="Nature">
        <title>Draft genome of the wheat A-genome progenitor Triticum urartu.</title>
        <authorList>
            <person name="Ling H.Q."/>
            <person name="Zhao S."/>
            <person name="Liu D."/>
            <person name="Wang J."/>
            <person name="Sun H."/>
            <person name="Zhang C."/>
            <person name="Fan H."/>
            <person name="Li D."/>
            <person name="Dong L."/>
            <person name="Tao Y."/>
            <person name="Gao C."/>
            <person name="Wu H."/>
            <person name="Li Y."/>
            <person name="Cui Y."/>
            <person name="Guo X."/>
            <person name="Zheng S."/>
            <person name="Wang B."/>
            <person name="Yu K."/>
            <person name="Liang Q."/>
            <person name="Yang W."/>
            <person name="Lou X."/>
            <person name="Chen J."/>
            <person name="Feng M."/>
            <person name="Jian J."/>
            <person name="Zhang X."/>
            <person name="Luo G."/>
            <person name="Jiang Y."/>
            <person name="Liu J."/>
            <person name="Wang Z."/>
            <person name="Sha Y."/>
            <person name="Zhang B."/>
            <person name="Wu H."/>
            <person name="Tang D."/>
            <person name="Shen Q."/>
            <person name="Xue P."/>
            <person name="Zou S."/>
            <person name="Wang X."/>
            <person name="Liu X."/>
            <person name="Wang F."/>
            <person name="Yang Y."/>
            <person name="An X."/>
            <person name="Dong Z."/>
            <person name="Zhang K."/>
            <person name="Zhang X."/>
            <person name="Luo M.C."/>
            <person name="Dvorak J."/>
            <person name="Tong Y."/>
            <person name="Wang J."/>
            <person name="Yang H."/>
            <person name="Li Z."/>
            <person name="Wang D."/>
            <person name="Zhang A."/>
            <person name="Wang J."/>
        </authorList>
    </citation>
    <scope>NUCLEOTIDE SEQUENCE</scope>
    <source>
        <strain evidence="3">cv. G1812</strain>
    </source>
</reference>
<evidence type="ECO:0000313" key="2">
    <source>
        <dbReference type="EnsemblPlants" id="TuG1812G0700002620.01.T01.cds459200"/>
    </source>
</evidence>
<evidence type="ECO:0000313" key="3">
    <source>
        <dbReference type="Proteomes" id="UP000015106"/>
    </source>
</evidence>
<accession>A0A8R7V682</accession>
<gene>
    <name evidence="2" type="primary">LOC125520032</name>
</gene>
<reference evidence="2" key="3">
    <citation type="submission" date="2022-06" db="UniProtKB">
        <authorList>
            <consortium name="EnsemblPlants"/>
        </authorList>
    </citation>
    <scope>IDENTIFICATION</scope>
</reference>
<reference evidence="2" key="2">
    <citation type="submission" date="2018-03" db="EMBL/GenBank/DDBJ databases">
        <title>The Triticum urartu genome reveals the dynamic nature of wheat genome evolution.</title>
        <authorList>
            <person name="Ling H."/>
            <person name="Ma B."/>
            <person name="Shi X."/>
            <person name="Liu H."/>
            <person name="Dong L."/>
            <person name="Sun H."/>
            <person name="Cao Y."/>
            <person name="Gao Q."/>
            <person name="Zheng S."/>
            <person name="Li Y."/>
            <person name="Yu Y."/>
            <person name="Du H."/>
            <person name="Qi M."/>
            <person name="Li Y."/>
            <person name="Yu H."/>
            <person name="Cui Y."/>
            <person name="Wang N."/>
            <person name="Chen C."/>
            <person name="Wu H."/>
            <person name="Zhao Y."/>
            <person name="Zhang J."/>
            <person name="Li Y."/>
            <person name="Zhou W."/>
            <person name="Zhang B."/>
            <person name="Hu W."/>
            <person name="Eijk M."/>
            <person name="Tang J."/>
            <person name="Witsenboer H."/>
            <person name="Zhao S."/>
            <person name="Li Z."/>
            <person name="Zhang A."/>
            <person name="Wang D."/>
            <person name="Liang C."/>
        </authorList>
    </citation>
    <scope>NUCLEOTIDE SEQUENCE [LARGE SCALE GENOMIC DNA]</scope>
    <source>
        <strain evidence="2">cv. G1812</strain>
    </source>
</reference>
<dbReference type="Gramene" id="TuG1812G0700002620.01.T01">
    <property type="protein sequence ID" value="TuG1812G0700002620.01.T01.cds459200"/>
    <property type="gene ID" value="TuG1812G0700002620.01"/>
</dbReference>
<dbReference type="EnsemblPlants" id="TuG1812G0700002620.01.T01">
    <property type="protein sequence ID" value="TuG1812G0700002620.01.T01.cds459200"/>
    <property type="gene ID" value="TuG1812G0700002620.01"/>
</dbReference>
<proteinExistence type="predicted"/>
<keyword evidence="3" id="KW-1185">Reference proteome</keyword>
<feature type="compositionally biased region" description="Basic residues" evidence="1">
    <location>
        <begin position="105"/>
        <end position="130"/>
    </location>
</feature>
<protein>
    <submittedName>
        <fullName evidence="2">Uncharacterized protein</fullName>
    </submittedName>
</protein>
<evidence type="ECO:0000256" key="1">
    <source>
        <dbReference type="SAM" id="MobiDB-lite"/>
    </source>
</evidence>
<organism evidence="2 3">
    <name type="scientific">Triticum urartu</name>
    <name type="common">Red wild einkorn</name>
    <name type="synonym">Crithodium urartu</name>
    <dbReference type="NCBI Taxonomy" id="4572"/>
    <lineage>
        <taxon>Eukaryota</taxon>
        <taxon>Viridiplantae</taxon>
        <taxon>Streptophyta</taxon>
        <taxon>Embryophyta</taxon>
        <taxon>Tracheophyta</taxon>
        <taxon>Spermatophyta</taxon>
        <taxon>Magnoliopsida</taxon>
        <taxon>Liliopsida</taxon>
        <taxon>Poales</taxon>
        <taxon>Poaceae</taxon>
        <taxon>BOP clade</taxon>
        <taxon>Pooideae</taxon>
        <taxon>Triticodae</taxon>
        <taxon>Triticeae</taxon>
        <taxon>Triticinae</taxon>
        <taxon>Triticum</taxon>
    </lineage>
</organism>
<dbReference type="AlphaFoldDB" id="A0A8R7V682"/>
<feature type="region of interest" description="Disordered" evidence="1">
    <location>
        <begin position="81"/>
        <end position="136"/>
    </location>
</feature>
<name>A0A8R7V682_TRIUA</name>